<organism evidence="2 3">
    <name type="scientific">Anoxynatronum sibiricum</name>
    <dbReference type="NCBI Taxonomy" id="210623"/>
    <lineage>
        <taxon>Bacteria</taxon>
        <taxon>Bacillati</taxon>
        <taxon>Bacillota</taxon>
        <taxon>Clostridia</taxon>
        <taxon>Eubacteriales</taxon>
        <taxon>Clostridiaceae</taxon>
        <taxon>Anoxynatronum</taxon>
    </lineage>
</organism>
<dbReference type="InterPro" id="IPR035924">
    <property type="entry name" value="FlaG-like_sf"/>
</dbReference>
<accession>A0ABU9VUA2</accession>
<keyword evidence="3" id="KW-1185">Reference proteome</keyword>
<comment type="caution">
    <text evidence="2">The sequence shown here is derived from an EMBL/GenBank/DDBJ whole genome shotgun (WGS) entry which is preliminary data.</text>
</comment>
<dbReference type="PANTHER" id="PTHR37166:SF1">
    <property type="entry name" value="PROTEIN FLAG"/>
    <property type="match status" value="1"/>
</dbReference>
<keyword evidence="2" id="KW-0966">Cell projection</keyword>
<dbReference type="InterPro" id="IPR005186">
    <property type="entry name" value="FlaG"/>
</dbReference>
<keyword evidence="2" id="KW-0282">Flagellum</keyword>
<name>A0ABU9VUA2_9CLOT</name>
<gene>
    <name evidence="2" type="ORF">AAIG11_09705</name>
</gene>
<dbReference type="EMBL" id="JBCITM010000009">
    <property type="protein sequence ID" value="MEN1760749.1"/>
    <property type="molecule type" value="Genomic_DNA"/>
</dbReference>
<dbReference type="SUPFAM" id="SSF160214">
    <property type="entry name" value="FlaG-like"/>
    <property type="match status" value="1"/>
</dbReference>
<keyword evidence="2" id="KW-0969">Cilium</keyword>
<evidence type="ECO:0000256" key="1">
    <source>
        <dbReference type="SAM" id="MobiDB-lite"/>
    </source>
</evidence>
<dbReference type="Pfam" id="PF03646">
    <property type="entry name" value="FlaG"/>
    <property type="match status" value="1"/>
</dbReference>
<dbReference type="Proteomes" id="UP001407405">
    <property type="component" value="Unassembled WGS sequence"/>
</dbReference>
<evidence type="ECO:0000313" key="2">
    <source>
        <dbReference type="EMBL" id="MEN1760749.1"/>
    </source>
</evidence>
<dbReference type="Gene3D" id="3.30.160.170">
    <property type="entry name" value="FlaG-like"/>
    <property type="match status" value="1"/>
</dbReference>
<sequence length="134" mass="15153">MKIDGAAVERMQPAERTALRQGSQQVEVTGMETGHFPRQAETVQPAAMKEKQQEEQGRLTDLKELENAIEKANRSFKSFSRRFEYSVHDRLNKVMVKVIDSSSDQVIREIPPEKLLDVVANMLEVAGIIVDEKA</sequence>
<dbReference type="PANTHER" id="PTHR37166">
    <property type="entry name" value="PROTEIN FLAG"/>
    <property type="match status" value="1"/>
</dbReference>
<feature type="region of interest" description="Disordered" evidence="1">
    <location>
        <begin position="1"/>
        <end position="25"/>
    </location>
</feature>
<protein>
    <submittedName>
        <fullName evidence="2">Flagellar protein FlaG</fullName>
    </submittedName>
</protein>
<evidence type="ECO:0000313" key="3">
    <source>
        <dbReference type="Proteomes" id="UP001407405"/>
    </source>
</evidence>
<reference evidence="2 3" key="1">
    <citation type="submission" date="2024-04" db="EMBL/GenBank/DDBJ databases">
        <title>Genome sequencing and metabolic network reconstruction of aminoacids and betaine degradation by Anoxynatronum sibiricum.</title>
        <authorList>
            <person name="Detkova E.N."/>
            <person name="Boltjanskaja Y.V."/>
            <person name="Mardanov A.V."/>
            <person name="Kevbrin V."/>
        </authorList>
    </citation>
    <scope>NUCLEOTIDE SEQUENCE [LARGE SCALE GENOMIC DNA]</scope>
    <source>
        <strain evidence="2 3">Z-7981</strain>
    </source>
</reference>
<proteinExistence type="predicted"/>
<dbReference type="RefSeq" id="WP_343186076.1">
    <property type="nucleotide sequence ID" value="NZ_JBCITM010000009.1"/>
</dbReference>